<proteinExistence type="inferred from homology"/>
<dbReference type="CDD" id="cd17321">
    <property type="entry name" value="MFS_MMR_MDR_like"/>
    <property type="match status" value="1"/>
</dbReference>
<comment type="subcellular location">
    <subcellularLocation>
        <location evidence="1">Cell membrane</location>
        <topology evidence="1">Multi-pass membrane protein</topology>
    </subcellularLocation>
</comment>
<feature type="transmembrane region" description="Helical" evidence="8">
    <location>
        <begin position="12"/>
        <end position="37"/>
    </location>
</feature>
<keyword evidence="4" id="KW-1003">Cell membrane</keyword>
<dbReference type="PROSITE" id="PS50850">
    <property type="entry name" value="MFS"/>
    <property type="match status" value="1"/>
</dbReference>
<protein>
    <submittedName>
        <fullName evidence="10">Riboflavin transporter RibZ</fullName>
    </submittedName>
</protein>
<dbReference type="InterPro" id="IPR020846">
    <property type="entry name" value="MFS_dom"/>
</dbReference>
<feature type="transmembrane region" description="Helical" evidence="8">
    <location>
        <begin position="229"/>
        <end position="246"/>
    </location>
</feature>
<feature type="transmembrane region" description="Helical" evidence="8">
    <location>
        <begin position="303"/>
        <end position="320"/>
    </location>
</feature>
<evidence type="ECO:0000259" key="9">
    <source>
        <dbReference type="PROSITE" id="PS50850"/>
    </source>
</evidence>
<dbReference type="RefSeq" id="WP_338094140.1">
    <property type="nucleotide sequence ID" value="NZ_JAWDKA010000004.1"/>
</dbReference>
<keyword evidence="11" id="KW-1185">Reference proteome</keyword>
<sequence length="472" mass="50437">MNVIENPLYQKLLLTAVAIGVIMDGLDGSIVNVVLPVIAADFGTDTGTISWVIITYLLMMAGFLLVFGKFADRGHIRKVFVGGFVIFTIGSAVCGLSTDLSWLLGARMFQGVGAAMIAAAAPMLCVKCLPARMLGFALGVLTMASSIGFAAGPALGGILTHYLSWHWIFLINIPIGIAAIPFALRVIPKDVPAEKKPFDLIGAVLLFAMMVFGIYALERVPHLGLSNPQIILCAAFCLIFAVLFAVRELKCRSPLINIRVFTAWKFSSVVVAFLLINVIYMGVIYLLPFYLHTGMHFDTAASGMYLLIPPALTAVLGIPIGRWSDRTGRRSFAVAACVMLILFNLIFVMIMPEMGVVPLLCALVLMGVLWGLAGGPAASRIVENAPEGERGTGSSLMAVCIYLGSVIGTALYATIFTFATSPSGTVVAFMDLDPATFLNGFHFTIFVGLGLAVLAVVLSAVVRDQKREEVEA</sequence>
<dbReference type="InterPro" id="IPR004638">
    <property type="entry name" value="EmrB-like"/>
</dbReference>
<comment type="similarity">
    <text evidence="2">Belongs to the major facilitator superfamily. EmrB family.</text>
</comment>
<feature type="transmembrane region" description="Helical" evidence="8">
    <location>
        <begin position="49"/>
        <end position="67"/>
    </location>
</feature>
<evidence type="ECO:0000313" key="10">
    <source>
        <dbReference type="EMBL" id="MDV0441736.1"/>
    </source>
</evidence>
<keyword evidence="7 8" id="KW-0472">Membrane</keyword>
<evidence type="ECO:0000256" key="2">
    <source>
        <dbReference type="ARBA" id="ARBA00008537"/>
    </source>
</evidence>
<name>A0AAE4MCQ9_9EURY</name>
<evidence type="ECO:0000256" key="7">
    <source>
        <dbReference type="ARBA" id="ARBA00023136"/>
    </source>
</evidence>
<dbReference type="Gene3D" id="1.20.1250.20">
    <property type="entry name" value="MFS general substrate transporter like domains"/>
    <property type="match status" value="1"/>
</dbReference>
<dbReference type="Gene3D" id="1.20.1720.10">
    <property type="entry name" value="Multidrug resistance protein D"/>
    <property type="match status" value="1"/>
</dbReference>
<dbReference type="AlphaFoldDB" id="A0AAE4MCQ9"/>
<dbReference type="PANTHER" id="PTHR42718">
    <property type="entry name" value="MAJOR FACILITATOR SUPERFAMILY MULTIDRUG TRANSPORTER MFSC"/>
    <property type="match status" value="1"/>
</dbReference>
<evidence type="ECO:0000256" key="4">
    <source>
        <dbReference type="ARBA" id="ARBA00022475"/>
    </source>
</evidence>
<keyword evidence="5 8" id="KW-0812">Transmembrane</keyword>
<dbReference type="PANTHER" id="PTHR42718:SF9">
    <property type="entry name" value="MAJOR FACILITATOR SUPERFAMILY MULTIDRUG TRANSPORTER MFSC"/>
    <property type="match status" value="1"/>
</dbReference>
<feature type="transmembrane region" description="Helical" evidence="8">
    <location>
        <begin position="332"/>
        <end position="350"/>
    </location>
</feature>
<feature type="transmembrane region" description="Helical" evidence="8">
    <location>
        <begin position="356"/>
        <end position="375"/>
    </location>
</feature>
<feature type="transmembrane region" description="Helical" evidence="8">
    <location>
        <begin position="396"/>
        <end position="420"/>
    </location>
</feature>
<feature type="transmembrane region" description="Helical" evidence="8">
    <location>
        <begin position="440"/>
        <end position="462"/>
    </location>
</feature>
<dbReference type="Pfam" id="PF07690">
    <property type="entry name" value="MFS_1"/>
    <property type="match status" value="1"/>
</dbReference>
<dbReference type="NCBIfam" id="TIGR00711">
    <property type="entry name" value="efflux_EmrB"/>
    <property type="match status" value="1"/>
</dbReference>
<feature type="domain" description="Major facilitator superfamily (MFS) profile" evidence="9">
    <location>
        <begin position="13"/>
        <end position="467"/>
    </location>
</feature>
<feature type="transmembrane region" description="Helical" evidence="8">
    <location>
        <begin position="133"/>
        <end position="159"/>
    </location>
</feature>
<dbReference type="InterPro" id="IPR011701">
    <property type="entry name" value="MFS"/>
</dbReference>
<evidence type="ECO:0000256" key="1">
    <source>
        <dbReference type="ARBA" id="ARBA00004651"/>
    </source>
</evidence>
<feature type="transmembrane region" description="Helical" evidence="8">
    <location>
        <begin position="79"/>
        <end position="98"/>
    </location>
</feature>
<dbReference type="GO" id="GO:0022857">
    <property type="term" value="F:transmembrane transporter activity"/>
    <property type="evidence" value="ECO:0007669"/>
    <property type="project" value="InterPro"/>
</dbReference>
<feature type="transmembrane region" description="Helical" evidence="8">
    <location>
        <begin position="104"/>
        <end position="126"/>
    </location>
</feature>
<dbReference type="GO" id="GO:0005886">
    <property type="term" value="C:plasma membrane"/>
    <property type="evidence" value="ECO:0007669"/>
    <property type="project" value="UniProtKB-SubCell"/>
</dbReference>
<dbReference type="PRINTS" id="PR01036">
    <property type="entry name" value="TCRTETB"/>
</dbReference>
<keyword evidence="3" id="KW-0813">Transport</keyword>
<keyword evidence="6 8" id="KW-1133">Transmembrane helix</keyword>
<dbReference type="SUPFAM" id="SSF103473">
    <property type="entry name" value="MFS general substrate transporter"/>
    <property type="match status" value="1"/>
</dbReference>
<reference evidence="10" key="1">
    <citation type="submission" date="2023-06" db="EMBL/GenBank/DDBJ databases">
        <title>Genome sequence of Methancorpusculaceae sp. Ag1.</title>
        <authorList>
            <person name="Protasov E."/>
            <person name="Platt K."/>
            <person name="Poehlein A."/>
            <person name="Daniel R."/>
            <person name="Brune A."/>
        </authorList>
    </citation>
    <scope>NUCLEOTIDE SEQUENCE</scope>
    <source>
        <strain evidence="10">Ag1</strain>
    </source>
</reference>
<feature type="transmembrane region" description="Helical" evidence="8">
    <location>
        <begin position="198"/>
        <end position="217"/>
    </location>
</feature>
<accession>A0AAE4MCQ9</accession>
<comment type="caution">
    <text evidence="10">The sequence shown here is derived from an EMBL/GenBank/DDBJ whole genome shotgun (WGS) entry which is preliminary data.</text>
</comment>
<evidence type="ECO:0000256" key="3">
    <source>
        <dbReference type="ARBA" id="ARBA00022448"/>
    </source>
</evidence>
<evidence type="ECO:0000313" key="11">
    <source>
        <dbReference type="Proteomes" id="UP001273136"/>
    </source>
</evidence>
<feature type="transmembrane region" description="Helical" evidence="8">
    <location>
        <begin position="266"/>
        <end position="291"/>
    </location>
</feature>
<dbReference type="Proteomes" id="UP001273136">
    <property type="component" value="Unassembled WGS sequence"/>
</dbReference>
<evidence type="ECO:0000256" key="5">
    <source>
        <dbReference type="ARBA" id="ARBA00022692"/>
    </source>
</evidence>
<dbReference type="InterPro" id="IPR036259">
    <property type="entry name" value="MFS_trans_sf"/>
</dbReference>
<evidence type="ECO:0000256" key="8">
    <source>
        <dbReference type="SAM" id="Phobius"/>
    </source>
</evidence>
<evidence type="ECO:0000256" key="6">
    <source>
        <dbReference type="ARBA" id="ARBA00022989"/>
    </source>
</evidence>
<feature type="transmembrane region" description="Helical" evidence="8">
    <location>
        <begin position="165"/>
        <end position="186"/>
    </location>
</feature>
<dbReference type="EMBL" id="JAWDKA010000004">
    <property type="protein sequence ID" value="MDV0441736.1"/>
    <property type="molecule type" value="Genomic_DNA"/>
</dbReference>
<gene>
    <name evidence="10" type="primary">ribZ_5</name>
    <name evidence="10" type="ORF">McpAg1_09460</name>
</gene>
<organism evidence="10 11">
    <name type="scientific">Methanorbis furvi</name>
    <dbReference type="NCBI Taxonomy" id="3028299"/>
    <lineage>
        <taxon>Archaea</taxon>
        <taxon>Methanobacteriati</taxon>
        <taxon>Methanobacteriota</taxon>
        <taxon>Stenosarchaea group</taxon>
        <taxon>Methanomicrobia</taxon>
        <taxon>Methanomicrobiales</taxon>
        <taxon>Methanocorpusculaceae</taxon>
        <taxon>Methanorbis</taxon>
    </lineage>
</organism>